<dbReference type="FunFam" id="1.10.10.10:FF:000214">
    <property type="entry name" value="Methylated-DNA--protein-cysteine methyltransferase"/>
    <property type="match status" value="1"/>
</dbReference>
<feature type="domain" description="Methylated-DNA-[protein]-cysteine S-methyltransferase DNA binding" evidence="10">
    <location>
        <begin position="98"/>
        <end position="177"/>
    </location>
</feature>
<name>A0A0D0PNR1_KITGR</name>
<dbReference type="NCBIfam" id="TIGR00589">
    <property type="entry name" value="ogt"/>
    <property type="match status" value="1"/>
</dbReference>
<evidence type="ECO:0000256" key="9">
    <source>
        <dbReference type="HAMAP-Rule" id="MF_00772"/>
    </source>
</evidence>
<gene>
    <name evidence="12" type="ORF">TR51_32950</name>
</gene>
<feature type="active site" description="Nucleophile; methyl group acceptor" evidence="9">
    <location>
        <position position="149"/>
    </location>
</feature>
<dbReference type="GO" id="GO:0006307">
    <property type="term" value="P:DNA alkylation repair"/>
    <property type="evidence" value="ECO:0007669"/>
    <property type="project" value="UniProtKB-UniRule"/>
</dbReference>
<keyword evidence="13" id="KW-1185">Reference proteome</keyword>
<comment type="miscellaneous">
    <text evidence="9">This enzyme catalyzes only one turnover and therefore is not strictly catalytic. According to one definition, an enzyme is a biocatalyst that acts repeatedly and over many reaction cycles.</text>
</comment>
<comment type="similarity">
    <text evidence="2 9">Belongs to the MGMT family.</text>
</comment>
<dbReference type="CDD" id="cd06445">
    <property type="entry name" value="ATase"/>
    <property type="match status" value="1"/>
</dbReference>
<dbReference type="PANTHER" id="PTHR10815:SF5">
    <property type="entry name" value="METHYLATED-DNA--PROTEIN-CYSTEINE METHYLTRANSFERASE"/>
    <property type="match status" value="1"/>
</dbReference>
<proteinExistence type="inferred from homology"/>
<keyword evidence="3 9" id="KW-0963">Cytoplasm</keyword>
<comment type="subcellular location">
    <subcellularLocation>
        <location evidence="9">Cytoplasm</location>
    </subcellularLocation>
</comment>
<dbReference type="InterPro" id="IPR008332">
    <property type="entry name" value="MethylG_MeTrfase_N"/>
</dbReference>
<dbReference type="Pfam" id="PF01035">
    <property type="entry name" value="DNA_binding_1"/>
    <property type="match status" value="1"/>
</dbReference>
<evidence type="ECO:0000256" key="4">
    <source>
        <dbReference type="ARBA" id="ARBA00022603"/>
    </source>
</evidence>
<dbReference type="GO" id="GO:0003908">
    <property type="term" value="F:methylated-DNA-[protein]-cysteine S-methyltransferase activity"/>
    <property type="evidence" value="ECO:0007669"/>
    <property type="project" value="UniProtKB-UniRule"/>
</dbReference>
<feature type="domain" description="Methylguanine DNA methyltransferase ribonuclease-like" evidence="11">
    <location>
        <begin position="24"/>
        <end position="94"/>
    </location>
</feature>
<dbReference type="Proteomes" id="UP000032066">
    <property type="component" value="Unassembled WGS sequence"/>
</dbReference>
<accession>A0A0D0PNR1</accession>
<reference evidence="12 13" key="1">
    <citation type="submission" date="2015-02" db="EMBL/GenBank/DDBJ databases">
        <title>Draft genome sequence of Kitasatospora griseola MF730-N6, a bafilomycin, terpentecin and satosporin producer.</title>
        <authorList>
            <person name="Arens J.C."/>
            <person name="Haltli B."/>
            <person name="Kerr R.G."/>
        </authorList>
    </citation>
    <scope>NUCLEOTIDE SEQUENCE [LARGE SCALE GENOMIC DNA]</scope>
    <source>
        <strain evidence="12 13">MF730-N6</strain>
    </source>
</reference>
<evidence type="ECO:0000259" key="11">
    <source>
        <dbReference type="Pfam" id="PF02870"/>
    </source>
</evidence>
<dbReference type="InterPro" id="IPR036388">
    <property type="entry name" value="WH-like_DNA-bd_sf"/>
</dbReference>
<keyword evidence="5 9" id="KW-0808">Transferase</keyword>
<dbReference type="PANTHER" id="PTHR10815">
    <property type="entry name" value="METHYLATED-DNA--PROTEIN-CYSTEINE METHYLTRANSFERASE"/>
    <property type="match status" value="1"/>
</dbReference>
<dbReference type="HAMAP" id="MF_00772">
    <property type="entry name" value="OGT"/>
    <property type="match status" value="1"/>
</dbReference>
<evidence type="ECO:0000313" key="12">
    <source>
        <dbReference type="EMBL" id="KIQ64184.1"/>
    </source>
</evidence>
<keyword evidence="6 9" id="KW-0227">DNA damage</keyword>
<dbReference type="GO" id="GO:0032259">
    <property type="term" value="P:methylation"/>
    <property type="evidence" value="ECO:0007669"/>
    <property type="project" value="UniProtKB-KW"/>
</dbReference>
<dbReference type="PROSITE" id="PS00374">
    <property type="entry name" value="MGMT"/>
    <property type="match status" value="1"/>
</dbReference>
<dbReference type="InterPro" id="IPR014048">
    <property type="entry name" value="MethylDNA_cys_MeTrfase_DNA-bd"/>
</dbReference>
<evidence type="ECO:0000313" key="13">
    <source>
        <dbReference type="Proteomes" id="UP000032066"/>
    </source>
</evidence>
<dbReference type="PATRIC" id="fig|2064.6.peg.6972"/>
<evidence type="ECO:0000256" key="8">
    <source>
        <dbReference type="ARBA" id="ARBA00049348"/>
    </source>
</evidence>
<dbReference type="Pfam" id="PF02870">
    <property type="entry name" value="Methyltransf_1N"/>
    <property type="match status" value="1"/>
</dbReference>
<evidence type="ECO:0000256" key="6">
    <source>
        <dbReference type="ARBA" id="ARBA00022763"/>
    </source>
</evidence>
<comment type="caution">
    <text evidence="12">The sequence shown here is derived from an EMBL/GenBank/DDBJ whole genome shotgun (WGS) entry which is preliminary data.</text>
</comment>
<evidence type="ECO:0000256" key="5">
    <source>
        <dbReference type="ARBA" id="ARBA00022679"/>
    </source>
</evidence>
<keyword evidence="4 9" id="KW-0489">Methyltransferase</keyword>
<dbReference type="Gene3D" id="1.10.10.10">
    <property type="entry name" value="Winged helix-like DNA-binding domain superfamily/Winged helix DNA-binding domain"/>
    <property type="match status" value="1"/>
</dbReference>
<dbReference type="GO" id="GO:0005737">
    <property type="term" value="C:cytoplasm"/>
    <property type="evidence" value="ECO:0007669"/>
    <property type="project" value="UniProtKB-SubCell"/>
</dbReference>
<dbReference type="SUPFAM" id="SSF53155">
    <property type="entry name" value="Methylated DNA-protein cysteine methyltransferase domain"/>
    <property type="match status" value="1"/>
</dbReference>
<comment type="function">
    <text evidence="9">Involved in the cellular defense against the biological effects of O6-methylguanine (O6-MeG) and O4-methylthymine (O4-MeT) in DNA. Repairs the methylated nucleobase in DNA by stoichiometrically transferring the methyl group to a cysteine residue in the enzyme. This is a suicide reaction: the enzyme is irreversibly inactivated.</text>
</comment>
<sequence length="181" mass="19748">MFALPAEPPSVPPTEFAEPLDGPVRYTLSPSPVEDLLLVGDGRSILGIYMTEQLYGPTIGPDWVRDPGLFKEAERQLDAYFALELRVFDLPLAPRGTAFQRTVWRELTCVPYGVTTSYGAIAADLGRPSAARAVGMANGRNPVGIVIPCHRVVGSDGSLTGYGGGLPRKRRLLDMERRNRH</sequence>
<protein>
    <recommendedName>
        <fullName evidence="9">Methylated-DNA--protein-cysteine methyltransferase</fullName>
        <ecNumber evidence="9">2.1.1.63</ecNumber>
    </recommendedName>
    <alternativeName>
        <fullName evidence="9">6-O-methylguanine-DNA methyltransferase</fullName>
        <shortName evidence="9">MGMT</shortName>
    </alternativeName>
    <alternativeName>
        <fullName evidence="9">O-6-methylguanine-DNA-alkyltransferase</fullName>
    </alternativeName>
</protein>
<dbReference type="InterPro" id="IPR001497">
    <property type="entry name" value="MethylDNA_cys_MeTrfase_AS"/>
</dbReference>
<dbReference type="SUPFAM" id="SSF46767">
    <property type="entry name" value="Methylated DNA-protein cysteine methyltransferase, C-terminal domain"/>
    <property type="match status" value="1"/>
</dbReference>
<dbReference type="EC" id="2.1.1.63" evidence="9"/>
<dbReference type="EMBL" id="JXZB01000004">
    <property type="protein sequence ID" value="KIQ64184.1"/>
    <property type="molecule type" value="Genomic_DNA"/>
</dbReference>
<evidence type="ECO:0000256" key="7">
    <source>
        <dbReference type="ARBA" id="ARBA00023204"/>
    </source>
</evidence>
<dbReference type="OrthoDB" id="9802228at2"/>
<evidence type="ECO:0000256" key="3">
    <source>
        <dbReference type="ARBA" id="ARBA00022490"/>
    </source>
</evidence>
<organism evidence="12 13">
    <name type="scientific">Kitasatospora griseola</name>
    <name type="common">Streptomyces griseolosporeus</name>
    <dbReference type="NCBI Taxonomy" id="2064"/>
    <lineage>
        <taxon>Bacteria</taxon>
        <taxon>Bacillati</taxon>
        <taxon>Actinomycetota</taxon>
        <taxon>Actinomycetes</taxon>
        <taxon>Kitasatosporales</taxon>
        <taxon>Streptomycetaceae</taxon>
        <taxon>Kitasatospora</taxon>
    </lineage>
</organism>
<evidence type="ECO:0000256" key="2">
    <source>
        <dbReference type="ARBA" id="ARBA00008711"/>
    </source>
</evidence>
<dbReference type="STRING" id="2064.TR51_32950"/>
<evidence type="ECO:0000256" key="1">
    <source>
        <dbReference type="ARBA" id="ARBA00001286"/>
    </source>
</evidence>
<dbReference type="InterPro" id="IPR036631">
    <property type="entry name" value="MGMT_N_sf"/>
</dbReference>
<dbReference type="InterPro" id="IPR023546">
    <property type="entry name" value="MGMT"/>
</dbReference>
<comment type="catalytic activity">
    <reaction evidence="8 9">
        <text>a 6-O-methyl-2'-deoxyguanosine in DNA + L-cysteinyl-[protein] = S-methyl-L-cysteinyl-[protein] + a 2'-deoxyguanosine in DNA</text>
        <dbReference type="Rhea" id="RHEA:24000"/>
        <dbReference type="Rhea" id="RHEA-COMP:10131"/>
        <dbReference type="Rhea" id="RHEA-COMP:10132"/>
        <dbReference type="Rhea" id="RHEA-COMP:11367"/>
        <dbReference type="Rhea" id="RHEA-COMP:11368"/>
        <dbReference type="ChEBI" id="CHEBI:29950"/>
        <dbReference type="ChEBI" id="CHEBI:82612"/>
        <dbReference type="ChEBI" id="CHEBI:85445"/>
        <dbReference type="ChEBI" id="CHEBI:85448"/>
        <dbReference type="EC" id="2.1.1.63"/>
    </reaction>
</comment>
<keyword evidence="7 9" id="KW-0234">DNA repair</keyword>
<dbReference type="InterPro" id="IPR036217">
    <property type="entry name" value="MethylDNA_cys_MeTrfase_DNAb"/>
</dbReference>
<dbReference type="Gene3D" id="3.30.160.70">
    <property type="entry name" value="Methylated DNA-protein cysteine methyltransferase domain"/>
    <property type="match status" value="1"/>
</dbReference>
<comment type="catalytic activity">
    <reaction evidence="1 9">
        <text>a 4-O-methyl-thymidine in DNA + L-cysteinyl-[protein] = a thymidine in DNA + S-methyl-L-cysteinyl-[protein]</text>
        <dbReference type="Rhea" id="RHEA:53428"/>
        <dbReference type="Rhea" id="RHEA-COMP:10131"/>
        <dbReference type="Rhea" id="RHEA-COMP:10132"/>
        <dbReference type="Rhea" id="RHEA-COMP:13555"/>
        <dbReference type="Rhea" id="RHEA-COMP:13556"/>
        <dbReference type="ChEBI" id="CHEBI:29950"/>
        <dbReference type="ChEBI" id="CHEBI:82612"/>
        <dbReference type="ChEBI" id="CHEBI:137386"/>
        <dbReference type="ChEBI" id="CHEBI:137387"/>
        <dbReference type="EC" id="2.1.1.63"/>
    </reaction>
</comment>
<evidence type="ECO:0000259" key="10">
    <source>
        <dbReference type="Pfam" id="PF01035"/>
    </source>
</evidence>
<dbReference type="AlphaFoldDB" id="A0A0D0PNR1"/>